<dbReference type="SMART" id="SM00346">
    <property type="entry name" value="HTH_ICLR"/>
    <property type="match status" value="1"/>
</dbReference>
<dbReference type="PANTHER" id="PTHR30136">
    <property type="entry name" value="HELIX-TURN-HELIX TRANSCRIPTIONAL REGULATOR, ICLR FAMILY"/>
    <property type="match status" value="1"/>
</dbReference>
<dbReference type="Gene3D" id="1.10.10.10">
    <property type="entry name" value="Winged helix-like DNA-binding domain superfamily/Winged helix DNA-binding domain"/>
    <property type="match status" value="1"/>
</dbReference>
<keyword evidence="1" id="KW-0805">Transcription regulation</keyword>
<dbReference type="PROSITE" id="PS51077">
    <property type="entry name" value="HTH_ICLR"/>
    <property type="match status" value="1"/>
</dbReference>
<dbReference type="Pfam" id="PF09339">
    <property type="entry name" value="HTH_IclR"/>
    <property type="match status" value="1"/>
</dbReference>
<evidence type="ECO:0000256" key="2">
    <source>
        <dbReference type="ARBA" id="ARBA00023125"/>
    </source>
</evidence>
<dbReference type="InterPro" id="IPR014757">
    <property type="entry name" value="Tscrpt_reg_IclR_C"/>
</dbReference>
<feature type="domain" description="HTH iclR-type" evidence="4">
    <location>
        <begin position="16"/>
        <end position="78"/>
    </location>
</feature>
<evidence type="ECO:0000259" key="5">
    <source>
        <dbReference type="PROSITE" id="PS51078"/>
    </source>
</evidence>
<dbReference type="PROSITE" id="PS51078">
    <property type="entry name" value="ICLR_ED"/>
    <property type="match status" value="1"/>
</dbReference>
<sequence length="275" mass="29437">MSEADETTDPNDRQFVKALARGLDVLRCFDRPHAVLNVAEIARRLGMSQPTAWRLCYTLLKCGFLVRSSTGRGLSIGAPAITLGYIAAQGQNARSVAMPYLRSIVDDIGTSATLSLRADDEMIWMEQIDGDMIVRDHAIGWRAPLDTVAAGLAVLAALPEQEREMAMARMALADPERLERHRDRVAQAVASLADNGHVELTGGFGGRYASVAVPLFPTGTAPSEQWCLVCGGIMGAWSENGLGHVAQRLVATRALLAPAMAALEAQSASPDSLRA</sequence>
<dbReference type="InterPro" id="IPR005471">
    <property type="entry name" value="Tscrpt_reg_IclR_N"/>
</dbReference>
<dbReference type="InterPro" id="IPR050707">
    <property type="entry name" value="HTH_MetabolicPath_Reg"/>
</dbReference>
<evidence type="ECO:0000259" key="4">
    <source>
        <dbReference type="PROSITE" id="PS51077"/>
    </source>
</evidence>
<dbReference type="GO" id="GO:0003700">
    <property type="term" value="F:DNA-binding transcription factor activity"/>
    <property type="evidence" value="ECO:0007669"/>
    <property type="project" value="TreeGrafter"/>
</dbReference>
<evidence type="ECO:0000256" key="3">
    <source>
        <dbReference type="ARBA" id="ARBA00023163"/>
    </source>
</evidence>
<keyword evidence="2 6" id="KW-0238">DNA-binding</keyword>
<keyword evidence="7" id="KW-1185">Reference proteome</keyword>
<dbReference type="CDD" id="cd00090">
    <property type="entry name" value="HTH_ARSR"/>
    <property type="match status" value="1"/>
</dbReference>
<dbReference type="GO" id="GO:0003677">
    <property type="term" value="F:DNA binding"/>
    <property type="evidence" value="ECO:0007669"/>
    <property type="project" value="UniProtKB-KW"/>
</dbReference>
<evidence type="ECO:0000313" key="6">
    <source>
        <dbReference type="EMBL" id="MBB3940374.1"/>
    </source>
</evidence>
<dbReference type="EMBL" id="JACIDY010000004">
    <property type="protein sequence ID" value="MBB3940374.1"/>
    <property type="molecule type" value="Genomic_DNA"/>
</dbReference>
<dbReference type="InterPro" id="IPR011991">
    <property type="entry name" value="ArsR-like_HTH"/>
</dbReference>
<proteinExistence type="predicted"/>
<dbReference type="GO" id="GO:0045892">
    <property type="term" value="P:negative regulation of DNA-templated transcription"/>
    <property type="evidence" value="ECO:0007669"/>
    <property type="project" value="TreeGrafter"/>
</dbReference>
<reference evidence="6 7" key="1">
    <citation type="submission" date="2020-08" db="EMBL/GenBank/DDBJ databases">
        <title>Genomic Encyclopedia of Type Strains, Phase IV (KMG-IV): sequencing the most valuable type-strain genomes for metagenomic binning, comparative biology and taxonomic classification.</title>
        <authorList>
            <person name="Goeker M."/>
        </authorList>
    </citation>
    <scope>NUCLEOTIDE SEQUENCE [LARGE SCALE GENOMIC DNA]</scope>
    <source>
        <strain evidence="6 7">DSM 27568</strain>
    </source>
</reference>
<dbReference type="SUPFAM" id="SSF46785">
    <property type="entry name" value="Winged helix' DNA-binding domain"/>
    <property type="match status" value="1"/>
</dbReference>
<comment type="caution">
    <text evidence="6">The sequence shown here is derived from an EMBL/GenBank/DDBJ whole genome shotgun (WGS) entry which is preliminary data.</text>
</comment>
<evidence type="ECO:0000313" key="7">
    <source>
        <dbReference type="Proteomes" id="UP000561459"/>
    </source>
</evidence>
<protein>
    <submittedName>
        <fullName evidence="6">DNA-binding IclR family transcriptional regulator</fullName>
    </submittedName>
</protein>
<dbReference type="Proteomes" id="UP000561459">
    <property type="component" value="Unassembled WGS sequence"/>
</dbReference>
<dbReference type="PANTHER" id="PTHR30136:SF33">
    <property type="entry name" value="TRANSCRIPTIONAL REGULATORY PROTEIN"/>
    <property type="match status" value="1"/>
</dbReference>
<feature type="domain" description="IclR-ED" evidence="5">
    <location>
        <begin position="79"/>
        <end position="275"/>
    </location>
</feature>
<dbReference type="AlphaFoldDB" id="A0A7W6C2F5"/>
<evidence type="ECO:0000256" key="1">
    <source>
        <dbReference type="ARBA" id="ARBA00023015"/>
    </source>
</evidence>
<organism evidence="6 7">
    <name type="scientific">Novosphingobium fluoreni</name>
    <dbReference type="NCBI Taxonomy" id="1391222"/>
    <lineage>
        <taxon>Bacteria</taxon>
        <taxon>Pseudomonadati</taxon>
        <taxon>Pseudomonadota</taxon>
        <taxon>Alphaproteobacteria</taxon>
        <taxon>Sphingomonadales</taxon>
        <taxon>Sphingomonadaceae</taxon>
        <taxon>Novosphingobium</taxon>
    </lineage>
</organism>
<dbReference type="Pfam" id="PF01614">
    <property type="entry name" value="IclR_C"/>
    <property type="match status" value="1"/>
</dbReference>
<dbReference type="Gene3D" id="3.30.450.40">
    <property type="match status" value="1"/>
</dbReference>
<dbReference type="InterPro" id="IPR036390">
    <property type="entry name" value="WH_DNA-bd_sf"/>
</dbReference>
<keyword evidence="3" id="KW-0804">Transcription</keyword>
<dbReference type="SUPFAM" id="SSF55781">
    <property type="entry name" value="GAF domain-like"/>
    <property type="match status" value="1"/>
</dbReference>
<gene>
    <name evidence="6" type="ORF">GGR39_002031</name>
</gene>
<name>A0A7W6C2F5_9SPHN</name>
<accession>A0A7W6C2F5</accession>
<dbReference type="InterPro" id="IPR036388">
    <property type="entry name" value="WH-like_DNA-bd_sf"/>
</dbReference>
<dbReference type="InterPro" id="IPR029016">
    <property type="entry name" value="GAF-like_dom_sf"/>
</dbReference>
<dbReference type="RefSeq" id="WP_183616994.1">
    <property type="nucleotide sequence ID" value="NZ_JACIDY010000004.1"/>
</dbReference>